<evidence type="ECO:0000313" key="3">
    <source>
        <dbReference type="EMBL" id="CAF3579539.1"/>
    </source>
</evidence>
<comment type="caution">
    <text evidence="3">The sequence shown here is derived from an EMBL/GenBank/DDBJ whole genome shotgun (WGS) entry which is preliminary data.</text>
</comment>
<evidence type="ECO:0000313" key="2">
    <source>
        <dbReference type="EMBL" id="CAF1520474.1"/>
    </source>
</evidence>
<name>A0A818MCM2_9BILA</name>
<dbReference type="Proteomes" id="UP000663844">
    <property type="component" value="Unassembled WGS sequence"/>
</dbReference>
<organism evidence="3 4">
    <name type="scientific">Adineta steineri</name>
    <dbReference type="NCBI Taxonomy" id="433720"/>
    <lineage>
        <taxon>Eukaryota</taxon>
        <taxon>Metazoa</taxon>
        <taxon>Spiralia</taxon>
        <taxon>Gnathifera</taxon>
        <taxon>Rotifera</taxon>
        <taxon>Eurotatoria</taxon>
        <taxon>Bdelloidea</taxon>
        <taxon>Adinetida</taxon>
        <taxon>Adinetidae</taxon>
        <taxon>Adineta</taxon>
    </lineage>
</organism>
<evidence type="ECO:0000313" key="4">
    <source>
        <dbReference type="Proteomes" id="UP000663844"/>
    </source>
</evidence>
<dbReference type="AlphaFoldDB" id="A0A818MCM2"/>
<dbReference type="EMBL" id="CAJNOG010002891">
    <property type="protein sequence ID" value="CAF1520474.1"/>
    <property type="molecule type" value="Genomic_DNA"/>
</dbReference>
<feature type="compositionally biased region" description="Basic residues" evidence="1">
    <location>
        <begin position="198"/>
        <end position="209"/>
    </location>
</feature>
<accession>A0A818MCM2</accession>
<dbReference type="EMBL" id="CAJOAZ010000216">
    <property type="protein sequence ID" value="CAF3579539.1"/>
    <property type="molecule type" value="Genomic_DNA"/>
</dbReference>
<reference evidence="3" key="1">
    <citation type="submission" date="2021-02" db="EMBL/GenBank/DDBJ databases">
        <authorList>
            <person name="Nowell W R."/>
        </authorList>
    </citation>
    <scope>NUCLEOTIDE SEQUENCE</scope>
</reference>
<gene>
    <name evidence="2" type="ORF">JYZ213_LOCUS44542</name>
    <name evidence="3" type="ORF">OXD698_LOCUS5335</name>
</gene>
<proteinExistence type="predicted"/>
<protein>
    <submittedName>
        <fullName evidence="3">Uncharacterized protein</fullName>
    </submittedName>
</protein>
<dbReference type="Proteomes" id="UP000663845">
    <property type="component" value="Unassembled WGS sequence"/>
</dbReference>
<sequence>MNMKQNNFSFKIKNLFNYELENISFDDENDSPQPPPAHVPIVGLIRYPHDWESILINEQVPEHIHDEHIHEHIQDEQPQSPPPTHTELTLEEQARKRTQNRKRTIKQRVQYYRNEIICRHFNRRFTTTRVKKTLRQHGLPYSAVNKSKSGSTLYIGLKQADNIDEHERIAQHLFSTQHHQQYRLQQHHQQYRLQQHPQNHHQQHQQHRH</sequence>
<evidence type="ECO:0000256" key="1">
    <source>
        <dbReference type="SAM" id="MobiDB-lite"/>
    </source>
</evidence>
<feature type="region of interest" description="Disordered" evidence="1">
    <location>
        <begin position="177"/>
        <end position="209"/>
    </location>
</feature>